<evidence type="ECO:0000313" key="1">
    <source>
        <dbReference type="EMBL" id="BAW80791.1"/>
    </source>
</evidence>
<dbReference type="KEGG" id="ntt:TAO_1421"/>
<gene>
    <name evidence="1" type="ORF">TAO_1421</name>
</gene>
<evidence type="ECO:0008006" key="3">
    <source>
        <dbReference type="Google" id="ProtNLM"/>
    </source>
</evidence>
<organism evidence="1 2">
    <name type="scientific">Candidatus Nitrosoglobus terrae</name>
    <dbReference type="NCBI Taxonomy" id="1630141"/>
    <lineage>
        <taxon>Bacteria</taxon>
        <taxon>Pseudomonadati</taxon>
        <taxon>Pseudomonadota</taxon>
        <taxon>Gammaproteobacteria</taxon>
        <taxon>Chromatiales</taxon>
        <taxon>Chromatiaceae</taxon>
        <taxon>Candidatus Nitrosoglobus</taxon>
    </lineage>
</organism>
<keyword evidence="2" id="KW-1185">Reference proteome</keyword>
<dbReference type="EMBL" id="AP014836">
    <property type="protein sequence ID" value="BAW80791.1"/>
    <property type="molecule type" value="Genomic_DNA"/>
</dbReference>
<name>A0A1Q2SNU6_9GAMM</name>
<evidence type="ECO:0000313" key="2">
    <source>
        <dbReference type="Proteomes" id="UP000243679"/>
    </source>
</evidence>
<dbReference type="AlphaFoldDB" id="A0A1Q2SNU6"/>
<accession>A0A1Q2SNU6</accession>
<dbReference type="Proteomes" id="UP000243679">
    <property type="component" value="Chromosome"/>
</dbReference>
<reference evidence="1 2" key="1">
    <citation type="journal article" date="2017" name="ISME J.">
        <title>An acid-tolerant ammonia-oxidizing ?-proteobacterium from soil.</title>
        <authorList>
            <person name="Hayatsu M."/>
            <person name="Tago K."/>
            <person name="Uchiyama I."/>
            <person name="Toyoda A."/>
            <person name="Wang Y."/>
            <person name="Shimomura Y."/>
            <person name="Okubo T."/>
            <person name="Kurisu F."/>
            <person name="Hirono Y."/>
            <person name="Nonaka K."/>
            <person name="Akiyama H."/>
            <person name="Itoh T."/>
            <person name="Takami H."/>
        </authorList>
    </citation>
    <scope>NUCLEOTIDE SEQUENCE [LARGE SCALE GENOMIC DNA]</scope>
    <source>
        <strain evidence="1 2">TAO100</strain>
    </source>
</reference>
<protein>
    <recommendedName>
        <fullName evidence="3">DNA-directed RNA polymerase</fullName>
    </recommendedName>
</protein>
<sequence length="107" mass="12124">MGCYSNAILGMLNAHNMHLVPRDVLETLINDLPEKTFSVYLVHDCFGTHANYCEDIKKLYLTIMNRLSHSKIYRCFLEDACGDFLNNPSSARASNLDLGIRILTLSK</sequence>
<proteinExistence type="predicted"/>